<evidence type="ECO:0000313" key="1">
    <source>
        <dbReference type="EnsemblPlants" id="OPUNC05G05390.1"/>
    </source>
</evidence>
<name>A0A0E0KZD0_ORYPU</name>
<reference evidence="1" key="1">
    <citation type="submission" date="2015-04" db="UniProtKB">
        <authorList>
            <consortium name="EnsemblPlants"/>
        </authorList>
    </citation>
    <scope>IDENTIFICATION</scope>
</reference>
<protein>
    <submittedName>
        <fullName evidence="1">Uncharacterized protein</fullName>
    </submittedName>
</protein>
<reference evidence="1" key="2">
    <citation type="submission" date="2018-05" db="EMBL/GenBank/DDBJ databases">
        <title>OpunRS2 (Oryza punctata Reference Sequence Version 2).</title>
        <authorList>
            <person name="Zhang J."/>
            <person name="Kudrna D."/>
            <person name="Lee S."/>
            <person name="Talag J."/>
            <person name="Welchert J."/>
            <person name="Wing R.A."/>
        </authorList>
    </citation>
    <scope>NUCLEOTIDE SEQUENCE [LARGE SCALE GENOMIC DNA]</scope>
</reference>
<organism evidence="1">
    <name type="scientific">Oryza punctata</name>
    <name type="common">Red rice</name>
    <dbReference type="NCBI Taxonomy" id="4537"/>
    <lineage>
        <taxon>Eukaryota</taxon>
        <taxon>Viridiplantae</taxon>
        <taxon>Streptophyta</taxon>
        <taxon>Embryophyta</taxon>
        <taxon>Tracheophyta</taxon>
        <taxon>Spermatophyta</taxon>
        <taxon>Magnoliopsida</taxon>
        <taxon>Liliopsida</taxon>
        <taxon>Poales</taxon>
        <taxon>Poaceae</taxon>
        <taxon>BOP clade</taxon>
        <taxon>Oryzoideae</taxon>
        <taxon>Oryzeae</taxon>
        <taxon>Oryzinae</taxon>
        <taxon>Oryza</taxon>
    </lineage>
</organism>
<dbReference type="PROSITE" id="PS51257">
    <property type="entry name" value="PROKAR_LIPOPROTEIN"/>
    <property type="match status" value="1"/>
</dbReference>
<accession>A0A0E0KZD0</accession>
<keyword evidence="2" id="KW-1185">Reference proteome</keyword>
<proteinExistence type="predicted"/>
<dbReference type="Gramene" id="OPUNC05G05390.1">
    <property type="protein sequence ID" value="OPUNC05G05390.1"/>
    <property type="gene ID" value="OPUNC05G05390"/>
</dbReference>
<dbReference type="eggNOG" id="ENOG502SWUD">
    <property type="taxonomic scope" value="Eukaryota"/>
</dbReference>
<sequence>MQTQTPRMMSVVPSAAGAACVPSPRRAAATAVAAKVVALVTGTAMEIGAAPRRLKKAADAERLTANGTEYCHVRRSSTHRRNTPVTEEEVEVERERRRWSQTSAPRRIRALVAPHTRPTATMLAASPPMAMASVI</sequence>
<dbReference type="AlphaFoldDB" id="A0A0E0KZD0"/>
<evidence type="ECO:0000313" key="2">
    <source>
        <dbReference type="Proteomes" id="UP000026962"/>
    </source>
</evidence>
<dbReference type="Proteomes" id="UP000026962">
    <property type="component" value="Chromosome 5"/>
</dbReference>
<dbReference type="HOGENOM" id="CLU_1889142_0_0_1"/>
<dbReference type="EnsemblPlants" id="OPUNC05G05390.1">
    <property type="protein sequence ID" value="OPUNC05G05390.1"/>
    <property type="gene ID" value="OPUNC05G05390"/>
</dbReference>